<evidence type="ECO:0000256" key="5">
    <source>
        <dbReference type="ARBA" id="ARBA00022660"/>
    </source>
</evidence>
<dbReference type="PANTHER" id="PTHR22888">
    <property type="entry name" value="CYTOCHROME C OXIDASE, SUBUNIT II"/>
    <property type="match status" value="1"/>
</dbReference>
<evidence type="ECO:0000256" key="3">
    <source>
        <dbReference type="ARBA" id="ARBA00022448"/>
    </source>
</evidence>
<accession>A0AA37Q9B7</accession>
<dbReference type="InterPro" id="IPR036257">
    <property type="entry name" value="Cyt_c_oxidase_su2_TM_sf"/>
</dbReference>
<comment type="caution">
    <text evidence="24">The sequence shown here is derived from an EMBL/GenBank/DDBJ whole genome shotgun (WGS) entry which is preliminary data.</text>
</comment>
<keyword evidence="9 16" id="KW-0249">Electron transport</keyword>
<feature type="compositionally biased region" description="Low complexity" evidence="18">
    <location>
        <begin position="256"/>
        <end position="280"/>
    </location>
</feature>
<keyword evidence="12 17" id="KW-0186">Copper</keyword>
<evidence type="ECO:0000256" key="20">
    <source>
        <dbReference type="SAM" id="SignalP"/>
    </source>
</evidence>
<evidence type="ECO:0000259" key="22">
    <source>
        <dbReference type="PROSITE" id="PS50999"/>
    </source>
</evidence>
<dbReference type="InterPro" id="IPR009056">
    <property type="entry name" value="Cyt_c-like_dom"/>
</dbReference>
<feature type="domain" description="Cytochrome oxidase subunit II transmembrane region profile" evidence="22">
    <location>
        <begin position="27"/>
        <end position="123"/>
    </location>
</feature>
<protein>
    <recommendedName>
        <fullName evidence="17">Cytochrome c oxidase subunit 2</fullName>
        <ecNumber evidence="17">7.1.1.9</ecNumber>
    </recommendedName>
</protein>
<evidence type="ECO:0000313" key="24">
    <source>
        <dbReference type="EMBL" id="GLC27112.1"/>
    </source>
</evidence>
<keyword evidence="10 19" id="KW-1133">Transmembrane helix</keyword>
<evidence type="ECO:0000256" key="19">
    <source>
        <dbReference type="SAM" id="Phobius"/>
    </source>
</evidence>
<comment type="similarity">
    <text evidence="2 16">Belongs to the cytochrome c oxidase subunit 2 family.</text>
</comment>
<evidence type="ECO:0000259" key="23">
    <source>
        <dbReference type="PROSITE" id="PS51007"/>
    </source>
</evidence>
<dbReference type="InterPro" id="IPR011759">
    <property type="entry name" value="Cyt_c_oxidase_su2_TM_dom"/>
</dbReference>
<dbReference type="Proteomes" id="UP001161325">
    <property type="component" value="Unassembled WGS sequence"/>
</dbReference>
<dbReference type="Pfam" id="PF02790">
    <property type="entry name" value="COX2_TM"/>
    <property type="match status" value="1"/>
</dbReference>
<keyword evidence="5 16" id="KW-0679">Respiratory chain</keyword>
<dbReference type="InterPro" id="IPR014222">
    <property type="entry name" value="Cyt_c_oxidase_su2"/>
</dbReference>
<comment type="cofactor">
    <cofactor evidence="17">
        <name>Cu cation</name>
        <dbReference type="ChEBI" id="CHEBI:23378"/>
    </cofactor>
    <text evidence="17">Binds a copper A center.</text>
</comment>
<dbReference type="PRINTS" id="PR01166">
    <property type="entry name" value="CYCOXIDASEII"/>
</dbReference>
<dbReference type="InterPro" id="IPR008972">
    <property type="entry name" value="Cupredoxin"/>
</dbReference>
<dbReference type="SUPFAM" id="SSF49503">
    <property type="entry name" value="Cupredoxins"/>
    <property type="match status" value="1"/>
</dbReference>
<feature type="region of interest" description="Disordered" evidence="18">
    <location>
        <begin position="252"/>
        <end position="315"/>
    </location>
</feature>
<feature type="signal peptide" evidence="20">
    <location>
        <begin position="1"/>
        <end position="24"/>
    </location>
</feature>
<evidence type="ECO:0000256" key="13">
    <source>
        <dbReference type="ARBA" id="ARBA00023136"/>
    </source>
</evidence>
<keyword evidence="20" id="KW-0732">Signal</keyword>
<keyword evidence="13 19" id="KW-0472">Membrane</keyword>
<dbReference type="PANTHER" id="PTHR22888:SF9">
    <property type="entry name" value="CYTOCHROME C OXIDASE SUBUNIT 2"/>
    <property type="match status" value="1"/>
</dbReference>
<dbReference type="NCBIfam" id="TIGR02866">
    <property type="entry name" value="CoxB"/>
    <property type="match status" value="1"/>
</dbReference>
<dbReference type="Gene3D" id="2.60.40.420">
    <property type="entry name" value="Cupredoxins - blue copper proteins"/>
    <property type="match status" value="1"/>
</dbReference>
<feature type="domain" description="Cytochrome oxidase subunit II copper A binding" evidence="21">
    <location>
        <begin position="125"/>
        <end position="240"/>
    </location>
</feature>
<evidence type="ECO:0000256" key="2">
    <source>
        <dbReference type="ARBA" id="ARBA00007866"/>
    </source>
</evidence>
<evidence type="ECO:0000256" key="15">
    <source>
        <dbReference type="PROSITE-ProRule" id="PRU00433"/>
    </source>
</evidence>
<evidence type="ECO:0000256" key="8">
    <source>
        <dbReference type="ARBA" id="ARBA00022967"/>
    </source>
</evidence>
<feature type="compositionally biased region" description="Low complexity" evidence="18">
    <location>
        <begin position="292"/>
        <end position="315"/>
    </location>
</feature>
<dbReference type="InterPro" id="IPR001505">
    <property type="entry name" value="Copper_CuA"/>
</dbReference>
<evidence type="ECO:0000259" key="21">
    <source>
        <dbReference type="PROSITE" id="PS50857"/>
    </source>
</evidence>
<feature type="chain" id="PRO_5041351818" description="Cytochrome c oxidase subunit 2" evidence="20">
    <location>
        <begin position="25"/>
        <end position="477"/>
    </location>
</feature>
<evidence type="ECO:0000256" key="18">
    <source>
        <dbReference type="SAM" id="MobiDB-lite"/>
    </source>
</evidence>
<organism evidence="24 25">
    <name type="scientific">Roseisolibacter agri</name>
    <dbReference type="NCBI Taxonomy" id="2014610"/>
    <lineage>
        <taxon>Bacteria</taxon>
        <taxon>Pseudomonadati</taxon>
        <taxon>Gemmatimonadota</taxon>
        <taxon>Gemmatimonadia</taxon>
        <taxon>Gemmatimonadales</taxon>
        <taxon>Gemmatimonadaceae</taxon>
        <taxon>Roseisolibacter</taxon>
    </lineage>
</organism>
<dbReference type="EC" id="7.1.1.9" evidence="17"/>
<dbReference type="AlphaFoldDB" id="A0AA37Q9B7"/>
<dbReference type="InterPro" id="IPR002429">
    <property type="entry name" value="CcO_II-like_C"/>
</dbReference>
<feature type="transmembrane region" description="Helical" evidence="19">
    <location>
        <begin position="94"/>
        <end position="113"/>
    </location>
</feature>
<evidence type="ECO:0000256" key="12">
    <source>
        <dbReference type="ARBA" id="ARBA00023008"/>
    </source>
</evidence>
<dbReference type="EMBL" id="BRXS01000005">
    <property type="protein sequence ID" value="GLC27112.1"/>
    <property type="molecule type" value="Genomic_DNA"/>
</dbReference>
<keyword evidence="11 15" id="KW-0408">Iron</keyword>
<evidence type="ECO:0000256" key="16">
    <source>
        <dbReference type="RuleBase" id="RU000456"/>
    </source>
</evidence>
<keyword evidence="6 16" id="KW-0812">Transmembrane</keyword>
<evidence type="ECO:0000256" key="4">
    <source>
        <dbReference type="ARBA" id="ARBA00022617"/>
    </source>
</evidence>
<dbReference type="RefSeq" id="WP_284351558.1">
    <property type="nucleotide sequence ID" value="NZ_BRXS01000005.1"/>
</dbReference>
<dbReference type="PROSITE" id="PS50857">
    <property type="entry name" value="COX2_CUA"/>
    <property type="match status" value="1"/>
</dbReference>
<dbReference type="GO" id="GO:0042773">
    <property type="term" value="P:ATP synthesis coupled electron transport"/>
    <property type="evidence" value="ECO:0007669"/>
    <property type="project" value="TreeGrafter"/>
</dbReference>
<dbReference type="GO" id="GO:0005507">
    <property type="term" value="F:copper ion binding"/>
    <property type="evidence" value="ECO:0007669"/>
    <property type="project" value="InterPro"/>
</dbReference>
<dbReference type="InterPro" id="IPR036909">
    <property type="entry name" value="Cyt_c-like_dom_sf"/>
</dbReference>
<comment type="function">
    <text evidence="14 17">Subunits I and II form the functional core of the enzyme complex. Electrons originating in cytochrome c are transferred via heme a and Cu(A) to the binuclear center formed by heme a3 and Cu(B).</text>
</comment>
<name>A0AA37Q9B7_9BACT</name>
<keyword evidence="3 16" id="KW-0813">Transport</keyword>
<evidence type="ECO:0000256" key="10">
    <source>
        <dbReference type="ARBA" id="ARBA00022989"/>
    </source>
</evidence>
<evidence type="ECO:0000256" key="6">
    <source>
        <dbReference type="ARBA" id="ARBA00022692"/>
    </source>
</evidence>
<evidence type="ECO:0000256" key="1">
    <source>
        <dbReference type="ARBA" id="ARBA00004141"/>
    </source>
</evidence>
<evidence type="ECO:0000256" key="17">
    <source>
        <dbReference type="RuleBase" id="RU004024"/>
    </source>
</evidence>
<dbReference type="Gene3D" id="1.10.760.10">
    <property type="entry name" value="Cytochrome c-like domain"/>
    <property type="match status" value="1"/>
</dbReference>
<dbReference type="Pfam" id="PF00116">
    <property type="entry name" value="COX2"/>
    <property type="match status" value="1"/>
</dbReference>
<sequence>MTRTHHPRRLAATLLAGAALLVLAACDSGQYPNSIFTKNSEFNADVGSLFNRLFFWGTIVFVLVEALLLYVIIKFRRKPGQAEPKHVHGNTTLEVLWTAIPAVILVFIAVPTVRTIFRTQAKARPDALQVEVIGHQWWWEFRYPEYNVSTANELYLPAGRTVNFSLKTADVLHSFWIPALAGKRDLIANHTNFLWFTPDSALGAAAWNGHCAEYCGASHANMKFRTYTVTAAEFDSWVKGQQAVAVFGATPAPGQSASPATPGDSAAAAATRAQAGAQSAGPKADAGVAALPPSSAARSQSTPTQSAQQPLAAGAARDTTAAGLAAVQGPSAATPAYTYPMDKLPRHIRPSTPIPADIGRISDAVLASGDAARGQKIYSSQSCIGCHYINGNPMSAGKIGPNLTHVGSRNTIGAGLFPNDARNLAYWIKNTRKMKPGVVMPTLGLNEYDPVTKMQVKAGGLTDQQIADIVAYLLALK</sequence>
<dbReference type="GO" id="GO:0016491">
    <property type="term" value="F:oxidoreductase activity"/>
    <property type="evidence" value="ECO:0007669"/>
    <property type="project" value="InterPro"/>
</dbReference>
<keyword evidence="7 15" id="KW-0479">Metal-binding</keyword>
<comment type="catalytic activity">
    <reaction evidence="17">
        <text>4 Fe(II)-[cytochrome c] + O2 + 8 H(+)(in) = 4 Fe(III)-[cytochrome c] + 2 H2O + 4 H(+)(out)</text>
        <dbReference type="Rhea" id="RHEA:11436"/>
        <dbReference type="Rhea" id="RHEA-COMP:10350"/>
        <dbReference type="Rhea" id="RHEA-COMP:14399"/>
        <dbReference type="ChEBI" id="CHEBI:15377"/>
        <dbReference type="ChEBI" id="CHEBI:15378"/>
        <dbReference type="ChEBI" id="CHEBI:15379"/>
        <dbReference type="ChEBI" id="CHEBI:29033"/>
        <dbReference type="ChEBI" id="CHEBI:29034"/>
        <dbReference type="EC" id="7.1.1.9"/>
    </reaction>
</comment>
<dbReference type="Pfam" id="PF00034">
    <property type="entry name" value="Cytochrom_C"/>
    <property type="match status" value="1"/>
</dbReference>
<dbReference type="PROSITE" id="PS00078">
    <property type="entry name" value="COX2"/>
    <property type="match status" value="1"/>
</dbReference>
<dbReference type="PROSITE" id="PS50999">
    <property type="entry name" value="COX2_TM"/>
    <property type="match status" value="1"/>
</dbReference>
<dbReference type="GO" id="GO:0004129">
    <property type="term" value="F:cytochrome-c oxidase activity"/>
    <property type="evidence" value="ECO:0007669"/>
    <property type="project" value="UniProtKB-EC"/>
</dbReference>
<evidence type="ECO:0000256" key="7">
    <source>
        <dbReference type="ARBA" id="ARBA00022723"/>
    </source>
</evidence>
<dbReference type="GO" id="GO:0005886">
    <property type="term" value="C:plasma membrane"/>
    <property type="evidence" value="ECO:0007669"/>
    <property type="project" value="UniProtKB-SubCell"/>
</dbReference>
<gene>
    <name evidence="24" type="ORF">rosag_36250</name>
</gene>
<evidence type="ECO:0000256" key="9">
    <source>
        <dbReference type="ARBA" id="ARBA00022982"/>
    </source>
</evidence>
<dbReference type="SUPFAM" id="SSF46626">
    <property type="entry name" value="Cytochrome c"/>
    <property type="match status" value="1"/>
</dbReference>
<reference evidence="24" key="1">
    <citation type="submission" date="2022-08" db="EMBL/GenBank/DDBJ databases">
        <title>Draft genome sequencing of Roseisolibacter agri AW1220.</title>
        <authorList>
            <person name="Tobiishi Y."/>
            <person name="Tonouchi A."/>
        </authorList>
    </citation>
    <scope>NUCLEOTIDE SEQUENCE</scope>
    <source>
        <strain evidence="24">AW1220</strain>
    </source>
</reference>
<evidence type="ECO:0000256" key="14">
    <source>
        <dbReference type="ARBA" id="ARBA00024688"/>
    </source>
</evidence>
<proteinExistence type="inferred from homology"/>
<feature type="domain" description="Cytochrome c" evidence="23">
    <location>
        <begin position="369"/>
        <end position="477"/>
    </location>
</feature>
<dbReference type="PROSITE" id="PS51257">
    <property type="entry name" value="PROKAR_LIPOPROTEIN"/>
    <property type="match status" value="1"/>
</dbReference>
<evidence type="ECO:0000256" key="11">
    <source>
        <dbReference type="ARBA" id="ARBA00023004"/>
    </source>
</evidence>
<evidence type="ECO:0000313" key="25">
    <source>
        <dbReference type="Proteomes" id="UP001161325"/>
    </source>
</evidence>
<keyword evidence="4 15" id="KW-0349">Heme</keyword>
<feature type="transmembrane region" description="Helical" evidence="19">
    <location>
        <begin position="52"/>
        <end position="73"/>
    </location>
</feature>
<dbReference type="GO" id="GO:0020037">
    <property type="term" value="F:heme binding"/>
    <property type="evidence" value="ECO:0007669"/>
    <property type="project" value="InterPro"/>
</dbReference>
<dbReference type="Gene3D" id="1.10.287.90">
    <property type="match status" value="1"/>
</dbReference>
<keyword evidence="8" id="KW-1278">Translocase</keyword>
<comment type="subcellular location">
    <subcellularLocation>
        <location evidence="16">Cell membrane</location>
        <topology evidence="16">Multi-pass membrane protein</topology>
    </subcellularLocation>
    <subcellularLocation>
        <location evidence="1">Membrane</location>
        <topology evidence="1">Multi-pass membrane protein</topology>
    </subcellularLocation>
</comment>
<dbReference type="SUPFAM" id="SSF81464">
    <property type="entry name" value="Cytochrome c oxidase subunit II-like, transmembrane region"/>
    <property type="match status" value="1"/>
</dbReference>
<dbReference type="PROSITE" id="PS51007">
    <property type="entry name" value="CYTC"/>
    <property type="match status" value="1"/>
</dbReference>
<dbReference type="InterPro" id="IPR045187">
    <property type="entry name" value="CcO_II"/>
</dbReference>
<keyword evidence="25" id="KW-1185">Reference proteome</keyword>